<feature type="compositionally biased region" description="Polar residues" evidence="1">
    <location>
        <begin position="63"/>
        <end position="80"/>
    </location>
</feature>
<accession>A0AAE1BCM9</accession>
<feature type="region of interest" description="Disordered" evidence="1">
    <location>
        <begin position="63"/>
        <end position="89"/>
    </location>
</feature>
<reference evidence="2" key="1">
    <citation type="journal article" date="2023" name="G3 (Bethesda)">
        <title>A reference genome for the long-term kleptoplast-retaining sea slug Elysia crispata morphotype clarki.</title>
        <authorList>
            <person name="Eastman K.E."/>
            <person name="Pendleton A.L."/>
            <person name="Shaikh M.A."/>
            <person name="Suttiyut T."/>
            <person name="Ogas R."/>
            <person name="Tomko P."/>
            <person name="Gavelis G."/>
            <person name="Widhalm J.R."/>
            <person name="Wisecaver J.H."/>
        </authorList>
    </citation>
    <scope>NUCLEOTIDE SEQUENCE</scope>
    <source>
        <strain evidence="2">ECLA1</strain>
    </source>
</reference>
<comment type="caution">
    <text evidence="2">The sequence shown here is derived from an EMBL/GenBank/DDBJ whole genome shotgun (WGS) entry which is preliminary data.</text>
</comment>
<organism evidence="2 3">
    <name type="scientific">Elysia crispata</name>
    <name type="common">lettuce slug</name>
    <dbReference type="NCBI Taxonomy" id="231223"/>
    <lineage>
        <taxon>Eukaryota</taxon>
        <taxon>Metazoa</taxon>
        <taxon>Spiralia</taxon>
        <taxon>Lophotrochozoa</taxon>
        <taxon>Mollusca</taxon>
        <taxon>Gastropoda</taxon>
        <taxon>Heterobranchia</taxon>
        <taxon>Euthyneura</taxon>
        <taxon>Panpulmonata</taxon>
        <taxon>Sacoglossa</taxon>
        <taxon>Placobranchoidea</taxon>
        <taxon>Plakobranchidae</taxon>
        <taxon>Elysia</taxon>
    </lineage>
</organism>
<feature type="region of interest" description="Disordered" evidence="1">
    <location>
        <begin position="1"/>
        <end position="38"/>
    </location>
</feature>
<gene>
    <name evidence="2" type="ORF">RRG08_029436</name>
</gene>
<name>A0AAE1BCM9_9GAST</name>
<feature type="compositionally biased region" description="Basic residues" evidence="1">
    <location>
        <begin position="22"/>
        <end position="31"/>
    </location>
</feature>
<dbReference type="AlphaFoldDB" id="A0AAE1BCM9"/>
<dbReference type="Proteomes" id="UP001283361">
    <property type="component" value="Unassembled WGS sequence"/>
</dbReference>
<protein>
    <submittedName>
        <fullName evidence="2">Uncharacterized protein</fullName>
    </submittedName>
</protein>
<sequence length="129" mass="14327">MAEVLQQEGEINTFDGIDKPVKQRKTPKKRMRNELDTKRHKMKVGLTFTAELLRISSATLFSKQNKQPSPWKLQNSTSRPSPAGVATTAAENAPADTIYPATSAFLSTAPTIFFLSSILVKALTRYPYP</sequence>
<proteinExistence type="predicted"/>
<evidence type="ECO:0000313" key="2">
    <source>
        <dbReference type="EMBL" id="KAK3803844.1"/>
    </source>
</evidence>
<dbReference type="EMBL" id="JAWDGP010000082">
    <property type="protein sequence ID" value="KAK3803844.1"/>
    <property type="molecule type" value="Genomic_DNA"/>
</dbReference>
<evidence type="ECO:0000256" key="1">
    <source>
        <dbReference type="SAM" id="MobiDB-lite"/>
    </source>
</evidence>
<evidence type="ECO:0000313" key="3">
    <source>
        <dbReference type="Proteomes" id="UP001283361"/>
    </source>
</evidence>
<keyword evidence="3" id="KW-1185">Reference proteome</keyword>